<reference evidence="1 2" key="1">
    <citation type="submission" date="2014-04" db="EMBL/GenBank/DDBJ databases">
        <authorList>
            <consortium name="DOE Joint Genome Institute"/>
            <person name="Kuo A."/>
            <person name="Gay G."/>
            <person name="Dore J."/>
            <person name="Kohler A."/>
            <person name="Nagy L.G."/>
            <person name="Floudas D."/>
            <person name="Copeland A."/>
            <person name="Barry K.W."/>
            <person name="Cichocki N."/>
            <person name="Veneault-Fourrey C."/>
            <person name="LaButti K."/>
            <person name="Lindquist E.A."/>
            <person name="Lipzen A."/>
            <person name="Lundell T."/>
            <person name="Morin E."/>
            <person name="Murat C."/>
            <person name="Sun H."/>
            <person name="Tunlid A."/>
            <person name="Henrissat B."/>
            <person name="Grigoriev I.V."/>
            <person name="Hibbett D.S."/>
            <person name="Martin F."/>
            <person name="Nordberg H.P."/>
            <person name="Cantor M.N."/>
            <person name="Hua S.X."/>
        </authorList>
    </citation>
    <scope>NUCLEOTIDE SEQUENCE [LARGE SCALE GENOMIC DNA]</scope>
    <source>
        <strain evidence="2">h7</strain>
    </source>
</reference>
<proteinExistence type="predicted"/>
<name>A0A0C2YK49_HEBCY</name>
<evidence type="ECO:0000313" key="1">
    <source>
        <dbReference type="EMBL" id="KIM41422.1"/>
    </source>
</evidence>
<dbReference type="Proteomes" id="UP000053424">
    <property type="component" value="Unassembled WGS sequence"/>
</dbReference>
<accession>A0A0C2YK49</accession>
<gene>
    <name evidence="1" type="ORF">M413DRAFT_148363</name>
</gene>
<evidence type="ECO:0000313" key="2">
    <source>
        <dbReference type="Proteomes" id="UP000053424"/>
    </source>
</evidence>
<dbReference type="AlphaFoldDB" id="A0A0C2YK49"/>
<keyword evidence="2" id="KW-1185">Reference proteome</keyword>
<dbReference type="HOGENOM" id="CLU_2867882_0_0_1"/>
<sequence>MQRGSTIIIRLVRDEKGNTLSSSAIIYGKRVGGLTSSSRFLFTYNLPSHNTTLATEVRPHPSKS</sequence>
<protein>
    <submittedName>
        <fullName evidence="1">Uncharacterized protein</fullName>
    </submittedName>
</protein>
<dbReference type="EMBL" id="KN831780">
    <property type="protein sequence ID" value="KIM41422.1"/>
    <property type="molecule type" value="Genomic_DNA"/>
</dbReference>
<reference evidence="2" key="2">
    <citation type="submission" date="2015-01" db="EMBL/GenBank/DDBJ databases">
        <title>Evolutionary Origins and Diversification of the Mycorrhizal Mutualists.</title>
        <authorList>
            <consortium name="DOE Joint Genome Institute"/>
            <consortium name="Mycorrhizal Genomics Consortium"/>
            <person name="Kohler A."/>
            <person name="Kuo A."/>
            <person name="Nagy L.G."/>
            <person name="Floudas D."/>
            <person name="Copeland A."/>
            <person name="Barry K.W."/>
            <person name="Cichocki N."/>
            <person name="Veneault-Fourrey C."/>
            <person name="LaButti K."/>
            <person name="Lindquist E.A."/>
            <person name="Lipzen A."/>
            <person name="Lundell T."/>
            <person name="Morin E."/>
            <person name="Murat C."/>
            <person name="Riley R."/>
            <person name="Ohm R."/>
            <person name="Sun H."/>
            <person name="Tunlid A."/>
            <person name="Henrissat B."/>
            <person name="Grigoriev I.V."/>
            <person name="Hibbett D.S."/>
            <person name="Martin F."/>
        </authorList>
    </citation>
    <scope>NUCLEOTIDE SEQUENCE [LARGE SCALE GENOMIC DNA]</scope>
    <source>
        <strain evidence="2">h7</strain>
    </source>
</reference>
<organism evidence="1 2">
    <name type="scientific">Hebeloma cylindrosporum</name>
    <dbReference type="NCBI Taxonomy" id="76867"/>
    <lineage>
        <taxon>Eukaryota</taxon>
        <taxon>Fungi</taxon>
        <taxon>Dikarya</taxon>
        <taxon>Basidiomycota</taxon>
        <taxon>Agaricomycotina</taxon>
        <taxon>Agaricomycetes</taxon>
        <taxon>Agaricomycetidae</taxon>
        <taxon>Agaricales</taxon>
        <taxon>Agaricineae</taxon>
        <taxon>Hymenogastraceae</taxon>
        <taxon>Hebeloma</taxon>
    </lineage>
</organism>